<reference evidence="2" key="1">
    <citation type="submission" date="2020-11" db="EMBL/GenBank/DDBJ databases">
        <authorList>
            <consortium name="DOE Joint Genome Institute"/>
            <person name="Ahrendt S."/>
            <person name="Riley R."/>
            <person name="Andreopoulos W."/>
            <person name="Labutti K."/>
            <person name="Pangilinan J."/>
            <person name="Ruiz-Duenas F.J."/>
            <person name="Barrasa J.M."/>
            <person name="Sanchez-Garcia M."/>
            <person name="Camarero S."/>
            <person name="Miyauchi S."/>
            <person name="Serrano A."/>
            <person name="Linde D."/>
            <person name="Babiker R."/>
            <person name="Drula E."/>
            <person name="Ayuso-Fernandez I."/>
            <person name="Pacheco R."/>
            <person name="Padilla G."/>
            <person name="Ferreira P."/>
            <person name="Barriuso J."/>
            <person name="Kellner H."/>
            <person name="Castanera R."/>
            <person name="Alfaro M."/>
            <person name="Ramirez L."/>
            <person name="Pisabarro A.G."/>
            <person name="Kuo A."/>
            <person name="Tritt A."/>
            <person name="Lipzen A."/>
            <person name="He G."/>
            <person name="Yan M."/>
            <person name="Ng V."/>
            <person name="Cullen D."/>
            <person name="Martin F."/>
            <person name="Rosso M.-N."/>
            <person name="Henrissat B."/>
            <person name="Hibbett D."/>
            <person name="Martinez A.T."/>
            <person name="Grigoriev I.V."/>
        </authorList>
    </citation>
    <scope>NUCLEOTIDE SEQUENCE</scope>
    <source>
        <strain evidence="2">CBS 247.69</strain>
    </source>
</reference>
<accession>A0A9P5Y547</accession>
<evidence type="ECO:0000256" key="1">
    <source>
        <dbReference type="SAM" id="SignalP"/>
    </source>
</evidence>
<evidence type="ECO:0000313" key="3">
    <source>
        <dbReference type="Proteomes" id="UP000807353"/>
    </source>
</evidence>
<gene>
    <name evidence="2" type="ORF">BDZ94DRAFT_728219</name>
</gene>
<sequence length="204" mass="23246">MFLASNTSLWLDSLLLLVPPIPVRKSYYLDKDESIVGHCRKRRRAMSLRKTVRRAYICQLCLCTVFRVKLSLLIDISLIPIPLFHPPGSPPPPGQNKGNFSRPARLTDCLGYPFRSKKCKHIPDLAGLDHPVITFSSATVGFVARLVCKVLRSVGRAGVFDRRVVKTIHYLHHRYNFYLLKLLNSSASPNHPTLTSFSFFFFFD</sequence>
<dbReference type="Proteomes" id="UP000807353">
    <property type="component" value="Unassembled WGS sequence"/>
</dbReference>
<keyword evidence="3" id="KW-1185">Reference proteome</keyword>
<proteinExistence type="predicted"/>
<feature type="signal peptide" evidence="1">
    <location>
        <begin position="1"/>
        <end position="25"/>
    </location>
</feature>
<evidence type="ECO:0000313" key="2">
    <source>
        <dbReference type="EMBL" id="KAF9462420.1"/>
    </source>
</evidence>
<protein>
    <submittedName>
        <fullName evidence="2">Uncharacterized protein</fullName>
    </submittedName>
</protein>
<organism evidence="2 3">
    <name type="scientific">Collybia nuda</name>
    <dbReference type="NCBI Taxonomy" id="64659"/>
    <lineage>
        <taxon>Eukaryota</taxon>
        <taxon>Fungi</taxon>
        <taxon>Dikarya</taxon>
        <taxon>Basidiomycota</taxon>
        <taxon>Agaricomycotina</taxon>
        <taxon>Agaricomycetes</taxon>
        <taxon>Agaricomycetidae</taxon>
        <taxon>Agaricales</taxon>
        <taxon>Tricholomatineae</taxon>
        <taxon>Clitocybaceae</taxon>
        <taxon>Collybia</taxon>
    </lineage>
</organism>
<comment type="caution">
    <text evidence="2">The sequence shown here is derived from an EMBL/GenBank/DDBJ whole genome shotgun (WGS) entry which is preliminary data.</text>
</comment>
<name>A0A9P5Y547_9AGAR</name>
<keyword evidence="1" id="KW-0732">Signal</keyword>
<dbReference type="EMBL" id="MU150272">
    <property type="protein sequence ID" value="KAF9462420.1"/>
    <property type="molecule type" value="Genomic_DNA"/>
</dbReference>
<feature type="chain" id="PRO_5040411197" evidence="1">
    <location>
        <begin position="26"/>
        <end position="204"/>
    </location>
</feature>
<dbReference type="AlphaFoldDB" id="A0A9P5Y547"/>